<feature type="compositionally biased region" description="Polar residues" evidence="1">
    <location>
        <begin position="251"/>
        <end position="261"/>
    </location>
</feature>
<dbReference type="InterPro" id="IPR052196">
    <property type="entry name" value="Bact_Kbp"/>
</dbReference>
<feature type="compositionally biased region" description="Polar residues" evidence="1">
    <location>
        <begin position="208"/>
        <end position="219"/>
    </location>
</feature>
<protein>
    <submittedName>
        <fullName evidence="3">LysM peptidoglycan-binding domain-containing protein</fullName>
    </submittedName>
</protein>
<reference evidence="3 4" key="1">
    <citation type="submission" date="2020-05" db="EMBL/GenBank/DDBJ databases">
        <title>Complete genome of Desulfobulbus oligotrophicus.</title>
        <authorList>
            <person name="Podar M."/>
        </authorList>
    </citation>
    <scope>NUCLEOTIDE SEQUENCE [LARGE SCALE GENOMIC DNA]</scope>
    <source>
        <strain evidence="3 4">Prop6</strain>
    </source>
</reference>
<dbReference type="PANTHER" id="PTHR34700:SF4">
    <property type="entry name" value="PHAGE-LIKE ELEMENT PBSX PROTEIN XKDP"/>
    <property type="match status" value="1"/>
</dbReference>
<name>A0A7T5VCW9_9BACT</name>
<dbReference type="PANTHER" id="PTHR34700">
    <property type="entry name" value="POTASSIUM BINDING PROTEIN KBP"/>
    <property type="match status" value="1"/>
</dbReference>
<accession>A0A7T5VCW9</accession>
<dbReference type="EMBL" id="CP054140">
    <property type="protein sequence ID" value="QQG65595.1"/>
    <property type="molecule type" value="Genomic_DNA"/>
</dbReference>
<feature type="region of interest" description="Disordered" evidence="1">
    <location>
        <begin position="154"/>
        <end position="266"/>
    </location>
</feature>
<dbReference type="KEGG" id="dog:HP555_06805"/>
<sequence>MQTEPSPSIQELIDAGRIVEAGTLLAVTESSLSVAEQNAYRLEIEQRQHKAETFITQAESLEQAGKNEEAKTVYMSVLNEVCDFPGLHEHIKRVDDAIALSRAIQRRNKRIRATAAQTTTQEKSNNPSRRFIITGAVLLTAVATLTLFITVRQDPVSPPPIAKESSLDTTITAHQQTSTAPAVNAKTDSYAPAAEISNQIRPAPPSTPTTDRQSVTTQAEAPRPAKKKETTNNTLSSVTPSTEDRQEETTVQKNGQPQDNSAPLPAVYYTVQPGDCLSLIAERVLCRQSAWEAVYRLNKDQITDPERLRTGMRLRLTGLESQCPPGNQ</sequence>
<evidence type="ECO:0000313" key="4">
    <source>
        <dbReference type="Proteomes" id="UP000596092"/>
    </source>
</evidence>
<dbReference type="CDD" id="cd00118">
    <property type="entry name" value="LysM"/>
    <property type="match status" value="1"/>
</dbReference>
<feature type="compositionally biased region" description="Polar residues" evidence="1">
    <location>
        <begin position="167"/>
        <end position="181"/>
    </location>
</feature>
<dbReference type="Proteomes" id="UP000596092">
    <property type="component" value="Chromosome"/>
</dbReference>
<dbReference type="RefSeq" id="WP_199264416.1">
    <property type="nucleotide sequence ID" value="NZ_CP054140.1"/>
</dbReference>
<dbReference type="PROSITE" id="PS51782">
    <property type="entry name" value="LYSM"/>
    <property type="match status" value="1"/>
</dbReference>
<feature type="domain" description="LysM" evidence="2">
    <location>
        <begin position="267"/>
        <end position="316"/>
    </location>
</feature>
<keyword evidence="4" id="KW-1185">Reference proteome</keyword>
<evidence type="ECO:0000313" key="3">
    <source>
        <dbReference type="EMBL" id="QQG65595.1"/>
    </source>
</evidence>
<proteinExistence type="predicted"/>
<dbReference type="InterPro" id="IPR018392">
    <property type="entry name" value="LysM"/>
</dbReference>
<evidence type="ECO:0000259" key="2">
    <source>
        <dbReference type="PROSITE" id="PS51782"/>
    </source>
</evidence>
<dbReference type="AlphaFoldDB" id="A0A7T5VCW9"/>
<dbReference type="Pfam" id="PF01476">
    <property type="entry name" value="LysM"/>
    <property type="match status" value="1"/>
</dbReference>
<dbReference type="Gene3D" id="3.10.350.10">
    <property type="entry name" value="LysM domain"/>
    <property type="match status" value="1"/>
</dbReference>
<gene>
    <name evidence="3" type="ORF">HP555_06805</name>
</gene>
<organism evidence="3 4">
    <name type="scientific">Desulfobulbus oligotrophicus</name>
    <dbReference type="NCBI Taxonomy" id="1909699"/>
    <lineage>
        <taxon>Bacteria</taxon>
        <taxon>Pseudomonadati</taxon>
        <taxon>Thermodesulfobacteriota</taxon>
        <taxon>Desulfobulbia</taxon>
        <taxon>Desulfobulbales</taxon>
        <taxon>Desulfobulbaceae</taxon>
        <taxon>Desulfobulbus</taxon>
    </lineage>
</organism>
<dbReference type="InterPro" id="IPR036779">
    <property type="entry name" value="LysM_dom_sf"/>
</dbReference>
<evidence type="ECO:0000256" key="1">
    <source>
        <dbReference type="SAM" id="MobiDB-lite"/>
    </source>
</evidence>
<feature type="compositionally biased region" description="Polar residues" evidence="1">
    <location>
        <begin position="231"/>
        <end position="241"/>
    </location>
</feature>